<gene>
    <name evidence="1" type="ORF">EV138_7273</name>
</gene>
<sequence>MRCAVRTRAGRVQRCLGTLRTSCVGPRASPARFGHHRTQLCAAPAGHPASPASVPPSARSLRSGVAARVRVGLLVVGVCRCRVVVWCRATPWRPRTLRWRCRSRGAAAHALRLVRACRVAGGGCLRCEVAMAWLSPRSLRWWCGLVVGVCRCEVTVLYDGVVAATQRASQLPVRWCRCCVVLVKVRGCGLVVVGVWRCEVTVLYGGVVAATRRASSRPSGGAAAALCS</sequence>
<reference evidence="1 2" key="1">
    <citation type="submission" date="2019-03" db="EMBL/GenBank/DDBJ databases">
        <title>Genomic Encyclopedia of Type Strains, Phase III (KMG-III): the genomes of soil and plant-associated and newly described type strains.</title>
        <authorList>
            <person name="Whitman W."/>
        </authorList>
    </citation>
    <scope>NUCLEOTIDE SEQUENCE [LARGE SCALE GENOMIC DNA]</scope>
    <source>
        <strain evidence="1 2">VKM Ac-2575</strain>
    </source>
</reference>
<organism evidence="1 2">
    <name type="scientific">Kribbella voronezhensis</name>
    <dbReference type="NCBI Taxonomy" id="2512212"/>
    <lineage>
        <taxon>Bacteria</taxon>
        <taxon>Bacillati</taxon>
        <taxon>Actinomycetota</taxon>
        <taxon>Actinomycetes</taxon>
        <taxon>Propionibacteriales</taxon>
        <taxon>Kribbellaceae</taxon>
        <taxon>Kribbella</taxon>
    </lineage>
</organism>
<protein>
    <submittedName>
        <fullName evidence="1">Uncharacterized protein</fullName>
    </submittedName>
</protein>
<dbReference type="EMBL" id="SOCE01000003">
    <property type="protein sequence ID" value="TDU82383.1"/>
    <property type="molecule type" value="Genomic_DNA"/>
</dbReference>
<evidence type="ECO:0000313" key="1">
    <source>
        <dbReference type="EMBL" id="TDU82383.1"/>
    </source>
</evidence>
<dbReference type="Proteomes" id="UP000295151">
    <property type="component" value="Unassembled WGS sequence"/>
</dbReference>
<comment type="caution">
    <text evidence="1">The sequence shown here is derived from an EMBL/GenBank/DDBJ whole genome shotgun (WGS) entry which is preliminary data.</text>
</comment>
<dbReference type="AlphaFoldDB" id="A0A4V3FIG7"/>
<evidence type="ECO:0000313" key="2">
    <source>
        <dbReference type="Proteomes" id="UP000295151"/>
    </source>
</evidence>
<accession>A0A4V3FIG7</accession>
<keyword evidence="2" id="KW-1185">Reference proteome</keyword>
<proteinExistence type="predicted"/>
<name>A0A4V3FIG7_9ACTN</name>